<accession>A0A1I2TE69</accession>
<sequence length="247" mass="28086">MAEEKKNAKAAEKQAEVRAEKAVEEVEVTVRDGRYAGLTKRNEDYMYHLGKALDKKNYDQEKKEKVLTEMYLELKEKQRQGIVATKLYGTVTERCEKIVSGESLDDKKKNGMPSYWVMALDNGLIMFIMFCILYAVMGFFSKNQPDMNGGWITLIATSAIAGCGLAFFYRMMADNSKTKSKKKKLTRGILVTLELIAIWMIAFGIIAFIPTSINRTMSPIVYAILGVAGYFVRRYLKGKLHFQNMAF</sequence>
<keyword evidence="1" id="KW-1133">Transmembrane helix</keyword>
<name>A0A1I2TE69_9LACO</name>
<keyword evidence="1" id="KW-0472">Membrane</keyword>
<evidence type="ECO:0000256" key="1">
    <source>
        <dbReference type="SAM" id="Phobius"/>
    </source>
</evidence>
<dbReference type="Pfam" id="PF06570">
    <property type="entry name" value="DUF1129"/>
    <property type="match status" value="1"/>
</dbReference>
<feature type="transmembrane region" description="Helical" evidence="1">
    <location>
        <begin position="115"/>
        <end position="137"/>
    </location>
</feature>
<evidence type="ECO:0000313" key="2">
    <source>
        <dbReference type="EMBL" id="SFG60916.1"/>
    </source>
</evidence>
<dbReference type="OrthoDB" id="2143285at2"/>
<dbReference type="Proteomes" id="UP000182635">
    <property type="component" value="Unassembled WGS sequence"/>
</dbReference>
<organism evidence="2 3">
    <name type="scientific">Ligilactobacillus ruminis DSM 20403 = NBRC 102161</name>
    <dbReference type="NCBI Taxonomy" id="1423798"/>
    <lineage>
        <taxon>Bacteria</taxon>
        <taxon>Bacillati</taxon>
        <taxon>Bacillota</taxon>
        <taxon>Bacilli</taxon>
        <taxon>Lactobacillales</taxon>
        <taxon>Lactobacillaceae</taxon>
        <taxon>Ligilactobacillus</taxon>
    </lineage>
</organism>
<proteinExistence type="predicted"/>
<dbReference type="EMBL" id="FOPI01000051">
    <property type="protein sequence ID" value="SFG60916.1"/>
    <property type="molecule type" value="Genomic_DNA"/>
</dbReference>
<dbReference type="GeneID" id="29802059"/>
<feature type="transmembrane region" description="Helical" evidence="1">
    <location>
        <begin position="189"/>
        <end position="213"/>
    </location>
</feature>
<reference evidence="3" key="1">
    <citation type="submission" date="2016-10" db="EMBL/GenBank/DDBJ databases">
        <authorList>
            <person name="Varghese N."/>
            <person name="Submissions S."/>
        </authorList>
    </citation>
    <scope>NUCLEOTIDE SEQUENCE [LARGE SCALE GENOMIC DNA]</scope>
    <source>
        <strain evidence="3">DSM 20403</strain>
    </source>
</reference>
<gene>
    <name evidence="2" type="ORF">SAMN02910432_02017</name>
</gene>
<dbReference type="AlphaFoldDB" id="A0A1I2TE69"/>
<feature type="transmembrane region" description="Helical" evidence="1">
    <location>
        <begin position="149"/>
        <end position="169"/>
    </location>
</feature>
<dbReference type="RefSeq" id="WP_014074207.1">
    <property type="nucleotide sequence ID" value="NZ_AYYL01000067.1"/>
</dbReference>
<evidence type="ECO:0000313" key="3">
    <source>
        <dbReference type="Proteomes" id="UP000182635"/>
    </source>
</evidence>
<feature type="transmembrane region" description="Helical" evidence="1">
    <location>
        <begin position="219"/>
        <end position="236"/>
    </location>
</feature>
<keyword evidence="1" id="KW-0812">Transmembrane</keyword>
<dbReference type="PIRSF" id="PIRSF033111">
    <property type="entry name" value="UCP033111"/>
    <property type="match status" value="1"/>
</dbReference>
<protein>
    <submittedName>
        <fullName evidence="2">Uncharacterized membrane-anchored protein</fullName>
    </submittedName>
</protein>
<dbReference type="InterPro" id="IPR009214">
    <property type="entry name" value="DUF1129"/>
</dbReference>